<dbReference type="PANTHER" id="PTHR46233">
    <property type="entry name" value="HYDROXYACYLGLUTATHIONE HYDROLASE GLOC"/>
    <property type="match status" value="1"/>
</dbReference>
<evidence type="ECO:0000313" key="6">
    <source>
        <dbReference type="EMBL" id="KXB56785.1"/>
    </source>
</evidence>
<dbReference type="Gene3D" id="3.60.15.10">
    <property type="entry name" value="Ribonuclease Z/Hydroxyacylglutathione hydrolase-like"/>
    <property type="match status" value="1"/>
</dbReference>
<dbReference type="SUPFAM" id="SSF56281">
    <property type="entry name" value="Metallo-hydrolase/oxidoreductase"/>
    <property type="match status" value="1"/>
</dbReference>
<dbReference type="InterPro" id="IPR036866">
    <property type="entry name" value="RibonucZ/Hydroxyglut_hydro"/>
</dbReference>
<reference evidence="7" key="1">
    <citation type="submission" date="2016-01" db="EMBL/GenBank/DDBJ databases">
        <authorList>
            <person name="Mitreva M."/>
            <person name="Pepin K.H."/>
            <person name="Mihindukulasuriya K.A."/>
            <person name="Fulton R."/>
            <person name="Fronick C."/>
            <person name="O'Laughlin M."/>
            <person name="Miner T."/>
            <person name="Herter B."/>
            <person name="Rosa B.A."/>
            <person name="Cordes M."/>
            <person name="Tomlinson C."/>
            <person name="Wollam A."/>
            <person name="Palsikar V.B."/>
            <person name="Mardis E.R."/>
            <person name="Wilson R.K."/>
        </authorList>
    </citation>
    <scope>NUCLEOTIDE SEQUENCE [LARGE SCALE GENOMIC DNA]</scope>
    <source>
        <strain evidence="7">DNF00896</strain>
    </source>
</reference>
<dbReference type="STRING" id="467210.HMPREF1866_01695"/>
<evidence type="ECO:0000259" key="5">
    <source>
        <dbReference type="SMART" id="SM00849"/>
    </source>
</evidence>
<gene>
    <name evidence="6" type="ORF">HMPREF1866_01695</name>
</gene>
<comment type="cofactor">
    <cofactor evidence="1">
        <name>Zn(2+)</name>
        <dbReference type="ChEBI" id="CHEBI:29105"/>
    </cofactor>
</comment>
<evidence type="ECO:0000256" key="4">
    <source>
        <dbReference type="ARBA" id="ARBA00022833"/>
    </source>
</evidence>
<accession>A0A133ZMW6</accession>
<keyword evidence="2" id="KW-0479">Metal-binding</keyword>
<dbReference type="GO" id="GO:0046872">
    <property type="term" value="F:metal ion binding"/>
    <property type="evidence" value="ECO:0007669"/>
    <property type="project" value="UniProtKB-KW"/>
</dbReference>
<keyword evidence="7" id="KW-1185">Reference proteome</keyword>
<proteinExistence type="predicted"/>
<protein>
    <submittedName>
        <fullName evidence="6">Metallo-beta-lactamase domain protein</fullName>
    </submittedName>
</protein>
<feature type="domain" description="Metallo-beta-lactamase" evidence="5">
    <location>
        <begin position="15"/>
        <end position="194"/>
    </location>
</feature>
<dbReference type="AlphaFoldDB" id="A0A133ZMW6"/>
<dbReference type="OrthoDB" id="9802248at2"/>
<evidence type="ECO:0000313" key="7">
    <source>
        <dbReference type="Proteomes" id="UP000070394"/>
    </source>
</evidence>
<evidence type="ECO:0000256" key="3">
    <source>
        <dbReference type="ARBA" id="ARBA00022801"/>
    </source>
</evidence>
<dbReference type="EMBL" id="LSDA01000099">
    <property type="protein sequence ID" value="KXB56785.1"/>
    <property type="molecule type" value="Genomic_DNA"/>
</dbReference>
<comment type="caution">
    <text evidence="6">The sequence shown here is derived from an EMBL/GenBank/DDBJ whole genome shotgun (WGS) entry which is preliminary data.</text>
</comment>
<keyword evidence="4" id="KW-0862">Zinc</keyword>
<dbReference type="SMART" id="SM00849">
    <property type="entry name" value="Lactamase_B"/>
    <property type="match status" value="1"/>
</dbReference>
<evidence type="ECO:0000256" key="1">
    <source>
        <dbReference type="ARBA" id="ARBA00001947"/>
    </source>
</evidence>
<dbReference type="InterPro" id="IPR001279">
    <property type="entry name" value="Metallo-B-lactamas"/>
</dbReference>
<organism evidence="6 7">
    <name type="scientific">Lachnoanaerobaculum saburreum</name>
    <dbReference type="NCBI Taxonomy" id="467210"/>
    <lineage>
        <taxon>Bacteria</taxon>
        <taxon>Bacillati</taxon>
        <taxon>Bacillota</taxon>
        <taxon>Clostridia</taxon>
        <taxon>Lachnospirales</taxon>
        <taxon>Lachnospiraceae</taxon>
        <taxon>Lachnoanaerobaculum</taxon>
    </lineage>
</organism>
<evidence type="ECO:0000256" key="2">
    <source>
        <dbReference type="ARBA" id="ARBA00022723"/>
    </source>
</evidence>
<dbReference type="PATRIC" id="fig|467210.3.peg.1681"/>
<dbReference type="CDD" id="cd06262">
    <property type="entry name" value="metallo-hydrolase-like_MBL-fold"/>
    <property type="match status" value="1"/>
</dbReference>
<sequence length="220" mass="24475">MNKIGVYVLTLGPVQTNVYIAYNKESLECFIVDPSAQAGNIIDTIKEHNLKPVAILLTHGHFDHIMAVNELVKEYNIKVYISKFDDEMLYDSRKSGGSSFIGSGYVTKADVLLNDGDVLHLLDKDIVFIATPGHTKGSGCYYIADEKLLFSGDTVFREDCGRTDLYGGDNPSIIKSIYEKVLTLPDDVNILPGHMDMTTVAHEKKYNPVAIYVKKHGIDR</sequence>
<keyword evidence="3" id="KW-0378">Hydrolase</keyword>
<dbReference type="Pfam" id="PF00753">
    <property type="entry name" value="Lactamase_B"/>
    <property type="match status" value="1"/>
</dbReference>
<name>A0A133ZMW6_9FIRM</name>
<dbReference type="PANTHER" id="PTHR46233:SF3">
    <property type="entry name" value="HYDROXYACYLGLUTATHIONE HYDROLASE GLOC"/>
    <property type="match status" value="1"/>
</dbReference>
<dbReference type="InterPro" id="IPR051453">
    <property type="entry name" value="MBL_Glyoxalase_II"/>
</dbReference>
<dbReference type="GO" id="GO:0016787">
    <property type="term" value="F:hydrolase activity"/>
    <property type="evidence" value="ECO:0007669"/>
    <property type="project" value="UniProtKB-KW"/>
</dbReference>
<dbReference type="RefSeq" id="WP_009444801.1">
    <property type="nucleotide sequence ID" value="NZ_KQ959833.1"/>
</dbReference>
<dbReference type="Proteomes" id="UP000070394">
    <property type="component" value="Unassembled WGS sequence"/>
</dbReference>